<evidence type="ECO:0008006" key="3">
    <source>
        <dbReference type="Google" id="ProtNLM"/>
    </source>
</evidence>
<name>A0ABQ5JNL0_9LACO</name>
<dbReference type="InterPro" id="IPR038073">
    <property type="entry name" value="YkuJ-like_sf"/>
</dbReference>
<dbReference type="Pfam" id="PF08796">
    <property type="entry name" value="DUF1797"/>
    <property type="match status" value="1"/>
</dbReference>
<protein>
    <recommendedName>
        <fullName evidence="3">DUF1797 family protein</fullName>
    </recommendedName>
</protein>
<accession>A0ABQ5JNL0</accession>
<proteinExistence type="predicted"/>
<evidence type="ECO:0000313" key="1">
    <source>
        <dbReference type="EMBL" id="GKT06138.1"/>
    </source>
</evidence>
<keyword evidence="2" id="KW-1185">Reference proteome</keyword>
<evidence type="ECO:0000313" key="2">
    <source>
        <dbReference type="Proteomes" id="UP001628078"/>
    </source>
</evidence>
<sequence>MSEETNSVLEDIITRLRAMQFDRRQAMQTRYFEQFGVVVCKVTYNRDTGIWMLQDARTKPPFTYDNLDMVAVAIYDALTEFKAVF</sequence>
<dbReference type="EMBL" id="BQXO01000004">
    <property type="protein sequence ID" value="GKT06138.1"/>
    <property type="molecule type" value="Genomic_DNA"/>
</dbReference>
<comment type="caution">
    <text evidence="1">The sequence shown here is derived from an EMBL/GenBank/DDBJ whole genome shotgun (WGS) entry which is preliminary data.</text>
</comment>
<gene>
    <name evidence="1" type="ORF">JCM31185_14260</name>
</gene>
<dbReference type="Gene3D" id="3.30.720.20">
    <property type="entry name" value="Protein of unknown function DUF1797"/>
    <property type="match status" value="1"/>
</dbReference>
<dbReference type="RefSeq" id="WP_407884034.1">
    <property type="nucleotide sequence ID" value="NZ_BQXO01000004.1"/>
</dbReference>
<dbReference type="Proteomes" id="UP001628078">
    <property type="component" value="Unassembled WGS sequence"/>
</dbReference>
<dbReference type="SUPFAM" id="SSF143567">
    <property type="entry name" value="YkuJ-like"/>
    <property type="match status" value="1"/>
</dbReference>
<organism evidence="1 2">
    <name type="scientific">Furfurilactobacillus curtus</name>
    <dbReference type="NCBI Taxonomy" id="1746200"/>
    <lineage>
        <taxon>Bacteria</taxon>
        <taxon>Bacillati</taxon>
        <taxon>Bacillota</taxon>
        <taxon>Bacilli</taxon>
        <taxon>Lactobacillales</taxon>
        <taxon>Lactobacillaceae</taxon>
        <taxon>Furfurilactobacillus</taxon>
    </lineage>
</organism>
<dbReference type="InterPro" id="IPR014904">
    <property type="entry name" value="YkuJ-like"/>
</dbReference>
<reference evidence="1 2" key="1">
    <citation type="submission" date="2022-03" db="EMBL/GenBank/DDBJ databases">
        <title>Draft genome sequence of Furfurilactobacillus curtus JCM 31185.</title>
        <authorList>
            <person name="Suzuki S."/>
            <person name="Endo A."/>
            <person name="Kajikawa A."/>
        </authorList>
    </citation>
    <scope>NUCLEOTIDE SEQUENCE [LARGE SCALE GENOMIC DNA]</scope>
    <source>
        <strain evidence="1 2">JCM 31185</strain>
    </source>
</reference>